<gene>
    <name evidence="1" type="ORF">MM415B05481_0010</name>
    <name evidence="2" type="ORF">TM448B04442_0011</name>
</gene>
<organism evidence="2">
    <name type="scientific">viral metagenome</name>
    <dbReference type="NCBI Taxonomy" id="1070528"/>
    <lineage>
        <taxon>unclassified sequences</taxon>
        <taxon>metagenomes</taxon>
        <taxon>organismal metagenomes</taxon>
    </lineage>
</organism>
<reference evidence="2" key="1">
    <citation type="submission" date="2020-03" db="EMBL/GenBank/DDBJ databases">
        <title>The deep terrestrial virosphere.</title>
        <authorList>
            <person name="Holmfeldt K."/>
            <person name="Nilsson E."/>
            <person name="Simone D."/>
            <person name="Lopez-Fernandez M."/>
            <person name="Wu X."/>
            <person name="de Brujin I."/>
            <person name="Lundin D."/>
            <person name="Andersson A."/>
            <person name="Bertilsson S."/>
            <person name="Dopson M."/>
        </authorList>
    </citation>
    <scope>NUCLEOTIDE SEQUENCE</scope>
    <source>
        <strain evidence="1">MM415B05481</strain>
        <strain evidence="2">TM448B04442</strain>
    </source>
</reference>
<protein>
    <submittedName>
        <fullName evidence="2">Uncharacterized protein</fullName>
    </submittedName>
</protein>
<proteinExistence type="predicted"/>
<dbReference type="AlphaFoldDB" id="A0A6M3XZI9"/>
<evidence type="ECO:0000313" key="2">
    <source>
        <dbReference type="EMBL" id="QJI03330.1"/>
    </source>
</evidence>
<sequence length="67" mass="7718">MIIDLSKPIRSERVRAGFQPHWRTVFIYKCRECGKEHRIYTNSFRGKNAVPGVGGIKCGCNLKHEEV</sequence>
<evidence type="ECO:0000313" key="1">
    <source>
        <dbReference type="EMBL" id="QJA95327.1"/>
    </source>
</evidence>
<dbReference type="EMBL" id="MT145078">
    <property type="protein sequence ID" value="QJI03330.1"/>
    <property type="molecule type" value="Genomic_DNA"/>
</dbReference>
<accession>A0A6M3XZI9</accession>
<dbReference type="EMBL" id="MT143305">
    <property type="protein sequence ID" value="QJA95327.1"/>
    <property type="molecule type" value="Genomic_DNA"/>
</dbReference>
<name>A0A6M3XZI9_9ZZZZ</name>